<protein>
    <submittedName>
        <fullName evidence="1">Uncharacterized protein</fullName>
    </submittedName>
</protein>
<organism evidence="1">
    <name type="scientific">virus sp. ctpeS3</name>
    <dbReference type="NCBI Taxonomy" id="2826815"/>
    <lineage>
        <taxon>Viruses</taxon>
    </lineage>
</organism>
<accession>A0A8S5R9F5</accession>
<evidence type="ECO:0000313" key="1">
    <source>
        <dbReference type="EMBL" id="DAE27705.1"/>
    </source>
</evidence>
<reference evidence="1" key="1">
    <citation type="journal article" date="2021" name="Proc. Natl. Acad. Sci. U.S.A.">
        <title>A Catalog of Tens of Thousands of Viruses from Human Metagenomes Reveals Hidden Associations with Chronic Diseases.</title>
        <authorList>
            <person name="Tisza M.J."/>
            <person name="Buck C.B."/>
        </authorList>
    </citation>
    <scope>NUCLEOTIDE SEQUENCE</scope>
    <source>
        <strain evidence="1">CtpeS3</strain>
    </source>
</reference>
<dbReference type="EMBL" id="BK015845">
    <property type="protein sequence ID" value="DAE27705.1"/>
    <property type="molecule type" value="Genomic_DNA"/>
</dbReference>
<name>A0A8S5R9F5_9VIRU</name>
<sequence length="46" mass="5614">MFNWRYEIVKDKILLQTKVHHKTSKNKKRNHRKVQNNAISYCLLST</sequence>
<proteinExistence type="predicted"/>